<dbReference type="RefSeq" id="WP_175549063.1">
    <property type="nucleotide sequence ID" value="NZ_FRAR01000028.1"/>
</dbReference>
<accession>A0A1M6W7E3</accession>
<dbReference type="EMBL" id="FRAR01000028">
    <property type="protein sequence ID" value="SHK89415.1"/>
    <property type="molecule type" value="Genomic_DNA"/>
</dbReference>
<gene>
    <name evidence="1" type="ORF">SAMN02745123_03512</name>
</gene>
<protein>
    <submittedName>
        <fullName evidence="1">Uncharacterized protein</fullName>
    </submittedName>
</protein>
<dbReference type="Proteomes" id="UP000183997">
    <property type="component" value="Unassembled WGS sequence"/>
</dbReference>
<proteinExistence type="predicted"/>
<sequence length="55" mass="6332">MKALLEQISKDKEKFIAFLQYLIDTGRLTEEEVINIVRQCNCNDKGENGNSKNTQ</sequence>
<reference evidence="2" key="1">
    <citation type="submission" date="2016-11" db="EMBL/GenBank/DDBJ databases">
        <authorList>
            <person name="Varghese N."/>
            <person name="Submissions S."/>
        </authorList>
    </citation>
    <scope>NUCLEOTIDE SEQUENCE [LARGE SCALE GENOMIC DNA]</scope>
    <source>
        <strain evidence="2">DSM 10349</strain>
    </source>
</reference>
<dbReference type="AlphaFoldDB" id="A0A1M6W7E3"/>
<evidence type="ECO:0000313" key="2">
    <source>
        <dbReference type="Proteomes" id="UP000183997"/>
    </source>
</evidence>
<organism evidence="1 2">
    <name type="scientific">Desulforamulus aeronauticus DSM 10349</name>
    <dbReference type="NCBI Taxonomy" id="1121421"/>
    <lineage>
        <taxon>Bacteria</taxon>
        <taxon>Bacillati</taxon>
        <taxon>Bacillota</taxon>
        <taxon>Clostridia</taxon>
        <taxon>Eubacteriales</taxon>
        <taxon>Peptococcaceae</taxon>
        <taxon>Desulforamulus</taxon>
    </lineage>
</organism>
<keyword evidence="2" id="KW-1185">Reference proteome</keyword>
<name>A0A1M6W7E3_9FIRM</name>
<evidence type="ECO:0000313" key="1">
    <source>
        <dbReference type="EMBL" id="SHK89415.1"/>
    </source>
</evidence>